<dbReference type="HOGENOM" id="CLU_2684239_0_0_0"/>
<name>E4U978_OCEP5</name>
<dbReference type="EMBL" id="CP002361">
    <property type="protein sequence ID" value="ADR36907.1"/>
    <property type="molecule type" value="Genomic_DNA"/>
</dbReference>
<evidence type="ECO:0000313" key="1">
    <source>
        <dbReference type="EMBL" id="ADR36907.1"/>
    </source>
</evidence>
<dbReference type="GO" id="GO:0006355">
    <property type="term" value="P:regulation of DNA-templated transcription"/>
    <property type="evidence" value="ECO:0007669"/>
    <property type="project" value="InterPro"/>
</dbReference>
<dbReference type="Gene3D" id="1.10.1220.10">
    <property type="entry name" value="Met repressor-like"/>
    <property type="match status" value="1"/>
</dbReference>
<dbReference type="InterPro" id="IPR010985">
    <property type="entry name" value="Ribbon_hlx_hlx"/>
</dbReference>
<dbReference type="SUPFAM" id="SSF47598">
    <property type="entry name" value="Ribbon-helix-helix"/>
    <property type="match status" value="1"/>
</dbReference>
<evidence type="ECO:0008006" key="3">
    <source>
        <dbReference type="Google" id="ProtNLM"/>
    </source>
</evidence>
<keyword evidence="2" id="KW-1185">Reference proteome</keyword>
<dbReference type="eggNOG" id="ENOG5033DV8">
    <property type="taxonomic scope" value="Bacteria"/>
</dbReference>
<dbReference type="Proteomes" id="UP000008722">
    <property type="component" value="Chromosome"/>
</dbReference>
<proteinExistence type="predicted"/>
<dbReference type="AlphaFoldDB" id="E4U978"/>
<evidence type="ECO:0000313" key="2">
    <source>
        <dbReference type="Proteomes" id="UP000008722"/>
    </source>
</evidence>
<protein>
    <recommendedName>
        <fullName evidence="3">Ribbon-helix-helix protein, CopG family</fullName>
    </recommendedName>
</protein>
<dbReference type="KEGG" id="opr:Ocepr_1453"/>
<gene>
    <name evidence="1" type="ordered locus">Ocepr_1453</name>
</gene>
<reference evidence="1 2" key="2">
    <citation type="journal article" date="2011" name="Stand. Genomic Sci.">
        <title>Complete genome sequence of Oceanithermus profundus type strain (506).</title>
        <authorList>
            <person name="Pati A."/>
            <person name="Zhang X."/>
            <person name="Lapidus A."/>
            <person name="Nolan M."/>
            <person name="Lucas S."/>
            <person name="Del Rio T.G."/>
            <person name="Tice H."/>
            <person name="Cheng J.F."/>
            <person name="Tapia R."/>
            <person name="Han C."/>
            <person name="Goodwin L."/>
            <person name="Pitluck S."/>
            <person name="Liolios K."/>
            <person name="Pagani I."/>
            <person name="Ivanova N."/>
            <person name="Mavromatis K."/>
            <person name="Chen A."/>
            <person name="Palaniappan K."/>
            <person name="Hauser L."/>
            <person name="Jeffries C.D."/>
            <person name="Brambilla E.M."/>
            <person name="Rohl A."/>
            <person name="Mwirichia R."/>
            <person name="Rohde M."/>
            <person name="Tindall B.J."/>
            <person name="Sikorski J."/>
            <person name="Wirth R."/>
            <person name="Goker M."/>
            <person name="Woyke T."/>
            <person name="Detter J.C."/>
            <person name="Bristow J."/>
            <person name="Eisen J.A."/>
            <person name="Markowitz V."/>
            <person name="Hugenholtz P."/>
            <person name="Kyrpides N.C."/>
            <person name="Klenk H.P."/>
            <person name="Land M."/>
        </authorList>
    </citation>
    <scope>NUCLEOTIDE SEQUENCE [LARGE SCALE GENOMIC DNA]</scope>
    <source>
        <strain evidence="2">DSM 14977 / NBRC 100410 / VKM B-2274 / 506</strain>
    </source>
</reference>
<dbReference type="STRING" id="670487.Ocepr_1453"/>
<reference evidence="2" key="1">
    <citation type="submission" date="2010-11" db="EMBL/GenBank/DDBJ databases">
        <title>The complete sequence of chromosome of Oceanithermus profundus DSM 14977.</title>
        <authorList>
            <consortium name="US DOE Joint Genome Institute (JGI-PGF)"/>
            <person name="Lucas S."/>
            <person name="Copeland A."/>
            <person name="Lapidus A."/>
            <person name="Bruce D."/>
            <person name="Goodwin L."/>
            <person name="Pitluck S."/>
            <person name="Kyrpides N."/>
            <person name="Mavromatis K."/>
            <person name="Pagani I."/>
            <person name="Ivanova N."/>
            <person name="Zhang X."/>
            <person name="Brettin T."/>
            <person name="Detter J.C."/>
            <person name="Tapia R."/>
            <person name="Han C."/>
            <person name="Land M."/>
            <person name="Hauser L."/>
            <person name="Markowitz V."/>
            <person name="Cheng J.-F."/>
            <person name="Hugenholtz P."/>
            <person name="Woyke T."/>
            <person name="Wu D."/>
            <person name="Tindall B."/>
            <person name="Faehnrich R."/>
            <person name="Brambilla E."/>
            <person name="Klenk H.-P."/>
            <person name="Eisen J.A."/>
        </authorList>
    </citation>
    <scope>NUCLEOTIDE SEQUENCE [LARGE SCALE GENOMIC DNA]</scope>
    <source>
        <strain evidence="2">DSM 14977 / NBRC 100410 / VKM B-2274 / 506</strain>
    </source>
</reference>
<organism evidence="1 2">
    <name type="scientific">Oceanithermus profundus (strain DSM 14977 / NBRC 100410 / VKM B-2274 / 506)</name>
    <dbReference type="NCBI Taxonomy" id="670487"/>
    <lineage>
        <taxon>Bacteria</taxon>
        <taxon>Thermotogati</taxon>
        <taxon>Deinococcota</taxon>
        <taxon>Deinococci</taxon>
        <taxon>Thermales</taxon>
        <taxon>Thermaceae</taxon>
        <taxon>Oceanithermus</taxon>
    </lineage>
</organism>
<dbReference type="InterPro" id="IPR013321">
    <property type="entry name" value="Arc_rbn_hlx_hlx"/>
</dbReference>
<dbReference type="OrthoDB" id="5193402at2"/>
<accession>E4U978</accession>
<sequence length="74" mass="8775" precursor="true">MERRKTTLYLDEDLIKAVKIAAAREGRREYQVVEAALRAYFGRDLLDELWQRNQLSEDEAMAIAYRELEAARER</sequence>
<dbReference type="RefSeq" id="WP_013458077.1">
    <property type="nucleotide sequence ID" value="NC_014761.1"/>
</dbReference>